<evidence type="ECO:0000256" key="9">
    <source>
        <dbReference type="SAM" id="Coils"/>
    </source>
</evidence>
<feature type="transmembrane region" description="Helical" evidence="10">
    <location>
        <begin position="1062"/>
        <end position="1079"/>
    </location>
</feature>
<evidence type="ECO:0000256" key="7">
    <source>
        <dbReference type="ARBA" id="ARBA00022989"/>
    </source>
</evidence>
<evidence type="ECO:0000313" key="12">
    <source>
        <dbReference type="Proteomes" id="UP000655016"/>
    </source>
</evidence>
<evidence type="ECO:0000256" key="5">
    <source>
        <dbReference type="ARBA" id="ARBA00022475"/>
    </source>
</evidence>
<evidence type="ECO:0000256" key="3">
    <source>
        <dbReference type="ARBA" id="ARBA00010942"/>
    </source>
</evidence>
<keyword evidence="6 10" id="KW-0812">Transmembrane</keyword>
<evidence type="ECO:0000256" key="1">
    <source>
        <dbReference type="ARBA" id="ARBA00004651"/>
    </source>
</evidence>
<dbReference type="Gene3D" id="1.20.1600.10">
    <property type="entry name" value="Outer membrane efflux proteins (OEP)"/>
    <property type="match status" value="1"/>
</dbReference>
<dbReference type="PANTHER" id="PTHR32063:SF24">
    <property type="entry name" value="CATION EFFLUX SYSTEM (ACRB_ACRD_ACRF FAMILY)"/>
    <property type="match status" value="1"/>
</dbReference>
<feature type="transmembrane region" description="Helical" evidence="10">
    <location>
        <begin position="500"/>
        <end position="523"/>
    </location>
</feature>
<dbReference type="InterPro" id="IPR001036">
    <property type="entry name" value="Acrflvin-R"/>
</dbReference>
<protein>
    <submittedName>
        <fullName evidence="11">Acriflavine resistance protein B</fullName>
    </submittedName>
</protein>
<dbReference type="SUPFAM" id="SSF56954">
    <property type="entry name" value="Outer membrane efflux proteins (OEP)"/>
    <property type="match status" value="1"/>
</dbReference>
<keyword evidence="4" id="KW-0813">Transport</keyword>
<dbReference type="SUPFAM" id="SSF82866">
    <property type="entry name" value="Multidrug efflux transporter AcrB transmembrane domain"/>
    <property type="match status" value="2"/>
</dbReference>
<sequence>MQIKQGEIIKTAFIHLIYNKIMLDKIIHFSINNKFIIGLFTLVLIAVGSYSLYTLPIDALPDITNNQVQIITSSPTLATQEVEQFITYPIEQSVKSIPRMVELRSISRFGLSVVTVVFEENVDIYWARAQIAERIKEAENTIPKGVGVPEMAPLSTGLGEIYQYVVFPKKGYENKFNATELKTIQDWIIKPQLIGTKGVAEVNTLGGILKQYEIAVQPDKLKSMNTTITEIFDALENNNENTGGAYIDKKPYAYFIRGIGMVNNIDDINKIVVKNQNGIPILIRDVAKVQIGAGIRYGAVTKDGKGEEVSGMVMMLKGENSGEIVKIVKEKMEQIKKSLPEGVEIEPFMDRTVLVNKAISTVEKNLIEGALIVIFILVLLLGNWRAGLVVASVIPLALLFAITMMKLFGVSGNLMSLGAIDFGLIVDGAVIIVEAIIHRLQVSNKGKLNTAEMNEEVYQASSKIRSSAAFGEIIILIVYLPILALVGIEGKMFGPMAQTVSFAILGAFILSLTYVPMMSALALKKETGHKKNISDKIIDSIYRFYSPLLEKALKVKAAVIGVALALFVVALFVFNSLGGEFIPQLDEGDIATHLIIASGSSLTQEIEATTKAEKILKAKFPEIKMIVTKIGSAEIPTDPMPIEAGDMIITLKDKSEWTSAETKEELMEKMEEALEEIPGASTEFSQPIQMRFNELMTGVRSDVAIKIFGEDIDMLVSKGEEVVQLIKGVKGVADAKAERVAGLPQITIRYNKDKLALYGLKIGDLNRVVRMGFAGEAAGVVYEGEKRFDMVVRLDNESRKDIENLRTLFITLPSGSQIPLEQIADVNYEDGPMQISRENGKRRIVVGFNVRGGDVESIVKEIQAKLDTKLKLPDGYYTTYGGSFENLIDASKRLSIAVPIALGLILILLYFTFNSIKQSLLIFTAIPLSAIGGIFALWIRDMPFSISAGVGFIALFGVAVLNGIVLIGYFNQLKAEGMQDIHDRIREGTKVRLRPVIMTAAVASLGFLPMAISTNAGAEVQKPLATVVIGGLLTATLLTLIVLPILYLYFEKGIGKIKGPGKTALTIAVVGLFSIAANAQGPVQPITLGTALDLGLKNNKSIQASQLDTQAQSQLLGSAWDLPKTEFLGTFGKINSQANDKNITITQGISPFQIAARKRLLTEYSKASQTRLGITKQEVKYSIRQSWNTMLYFQKQNRILEKQNVILQKFVKSAALKFQTGETNSLEKSIAIAKQQELEQRIKENSTQLQVEISNLKTLMNLDGDFTVSDTTFVPIPFAISADTTLVKQNPGLQLSENQVRVAQANYKVQKSVLLPDFSAGYFIQSISGSQDPYSTAIADNSLQFQGFSVGVSLPVFAGSGAAKAKAAKTTIEVEKKNSEYLYAQVKTQFEQLAKQLQTYQSLIDFYQNTAIENANSIIRNATKGYQNGDISYVEYVQSIETASTIQLNYNDAISKYNQTVIAIQYLINQ</sequence>
<feature type="transmembrane region" description="Helical" evidence="10">
    <location>
        <begin position="991"/>
        <end position="1012"/>
    </location>
</feature>
<feature type="transmembrane region" description="Helical" evidence="10">
    <location>
        <begin position="945"/>
        <end position="970"/>
    </location>
</feature>
<dbReference type="SUPFAM" id="SSF82693">
    <property type="entry name" value="Multidrug efflux transporter AcrB pore domain, PN1, PN2, PC1 and PC2 subdomains"/>
    <property type="match status" value="2"/>
</dbReference>
<dbReference type="Gene3D" id="3.30.2090.10">
    <property type="entry name" value="Multidrug efflux transporter AcrB TolC docking domain, DN and DC subdomains"/>
    <property type="match status" value="2"/>
</dbReference>
<evidence type="ECO:0000313" key="11">
    <source>
        <dbReference type="EMBL" id="GGF14692.1"/>
    </source>
</evidence>
<comment type="caution">
    <text evidence="11">The sequence shown here is derived from an EMBL/GenBank/DDBJ whole genome shotgun (WGS) entry which is preliminary data.</text>
</comment>
<accession>A0ABQ1UBM3</accession>
<dbReference type="Gene3D" id="3.30.70.1320">
    <property type="entry name" value="Multidrug efflux transporter AcrB pore domain like"/>
    <property type="match status" value="1"/>
</dbReference>
<proteinExistence type="inferred from homology"/>
<dbReference type="InterPro" id="IPR027463">
    <property type="entry name" value="AcrB_DN_DC_subdom"/>
</dbReference>
<evidence type="ECO:0000256" key="8">
    <source>
        <dbReference type="ARBA" id="ARBA00023136"/>
    </source>
</evidence>
<evidence type="ECO:0000256" key="4">
    <source>
        <dbReference type="ARBA" id="ARBA00022448"/>
    </source>
</evidence>
<feature type="coiled-coil region" evidence="9">
    <location>
        <begin position="1383"/>
        <end position="1410"/>
    </location>
</feature>
<dbReference type="PRINTS" id="PR00702">
    <property type="entry name" value="ACRIFLAVINRP"/>
</dbReference>
<dbReference type="Gene3D" id="3.30.70.1430">
    <property type="entry name" value="Multidrug efflux transporter AcrB pore domain"/>
    <property type="match status" value="2"/>
</dbReference>
<feature type="transmembrane region" description="Helical" evidence="10">
    <location>
        <begin position="894"/>
        <end position="913"/>
    </location>
</feature>
<feature type="transmembrane region" description="Helical" evidence="10">
    <location>
        <begin position="920"/>
        <end position="939"/>
    </location>
</feature>
<feature type="transmembrane region" description="Helical" evidence="10">
    <location>
        <begin position="414"/>
        <end position="437"/>
    </location>
</feature>
<feature type="transmembrane region" description="Helical" evidence="10">
    <location>
        <begin position="365"/>
        <end position="381"/>
    </location>
</feature>
<keyword evidence="12" id="KW-1185">Reference proteome</keyword>
<evidence type="ECO:0000256" key="10">
    <source>
        <dbReference type="SAM" id="Phobius"/>
    </source>
</evidence>
<dbReference type="NCBIfam" id="TIGR00914">
    <property type="entry name" value="2A0601"/>
    <property type="match status" value="1"/>
</dbReference>
<evidence type="ECO:0000256" key="2">
    <source>
        <dbReference type="ARBA" id="ARBA00007613"/>
    </source>
</evidence>
<keyword evidence="7 10" id="KW-1133">Transmembrane helix</keyword>
<dbReference type="SUPFAM" id="SSF82714">
    <property type="entry name" value="Multidrug efflux transporter AcrB TolC docking domain, DN and DC subdomains"/>
    <property type="match status" value="2"/>
</dbReference>
<keyword evidence="5" id="KW-1003">Cell membrane</keyword>
<feature type="transmembrane region" description="Helical" evidence="10">
    <location>
        <begin position="1024"/>
        <end position="1050"/>
    </location>
</feature>
<keyword evidence="8 10" id="KW-0472">Membrane</keyword>
<gene>
    <name evidence="11" type="ORF">GCM10011518_25090</name>
</gene>
<dbReference type="EMBL" id="BMKP01000005">
    <property type="protein sequence ID" value="GGF14692.1"/>
    <property type="molecule type" value="Genomic_DNA"/>
</dbReference>
<dbReference type="Gene3D" id="1.20.1640.10">
    <property type="entry name" value="Multidrug efflux transporter AcrB transmembrane domain"/>
    <property type="match status" value="2"/>
</dbReference>
<comment type="similarity">
    <text evidence="2">Belongs to the outer membrane factor (OMF) (TC 1.B.17) family.</text>
</comment>
<keyword evidence="9" id="KW-0175">Coiled coil</keyword>
<dbReference type="Pfam" id="PF02321">
    <property type="entry name" value="OEP"/>
    <property type="match status" value="1"/>
</dbReference>
<feature type="transmembrane region" description="Helical" evidence="10">
    <location>
        <begin position="469"/>
        <end position="488"/>
    </location>
</feature>
<comment type="subcellular location">
    <subcellularLocation>
        <location evidence="1">Cell membrane</location>
        <topology evidence="1">Multi-pass membrane protein</topology>
    </subcellularLocation>
</comment>
<feature type="transmembrane region" description="Helical" evidence="10">
    <location>
        <begin position="388"/>
        <end position="408"/>
    </location>
</feature>
<dbReference type="Proteomes" id="UP000655016">
    <property type="component" value="Unassembled WGS sequence"/>
</dbReference>
<feature type="transmembrane region" description="Helical" evidence="10">
    <location>
        <begin position="35"/>
        <end position="53"/>
    </location>
</feature>
<comment type="similarity">
    <text evidence="3">Belongs to the resistance-nodulation-cell division (RND) (TC 2.A.6) family.</text>
</comment>
<dbReference type="Pfam" id="PF00873">
    <property type="entry name" value="ACR_tran"/>
    <property type="match status" value="1"/>
</dbReference>
<evidence type="ECO:0000256" key="6">
    <source>
        <dbReference type="ARBA" id="ARBA00022692"/>
    </source>
</evidence>
<reference evidence="12" key="1">
    <citation type="journal article" date="2019" name="Int. J. Syst. Evol. Microbiol.">
        <title>The Global Catalogue of Microorganisms (GCM) 10K type strain sequencing project: providing services to taxonomists for standard genome sequencing and annotation.</title>
        <authorList>
            <consortium name="The Broad Institute Genomics Platform"/>
            <consortium name="The Broad Institute Genome Sequencing Center for Infectious Disease"/>
            <person name="Wu L."/>
            <person name="Ma J."/>
        </authorList>
    </citation>
    <scope>NUCLEOTIDE SEQUENCE [LARGE SCALE GENOMIC DNA]</scope>
    <source>
        <strain evidence="12">CGMCC 1.16060</strain>
    </source>
</reference>
<dbReference type="InterPro" id="IPR003423">
    <property type="entry name" value="OMP_efflux"/>
</dbReference>
<organism evidence="11 12">
    <name type="scientific">Flavobacterium limi</name>
    <dbReference type="NCBI Taxonomy" id="2045105"/>
    <lineage>
        <taxon>Bacteria</taxon>
        <taxon>Pseudomonadati</taxon>
        <taxon>Bacteroidota</taxon>
        <taxon>Flavobacteriia</taxon>
        <taxon>Flavobacteriales</taxon>
        <taxon>Flavobacteriaceae</taxon>
        <taxon>Flavobacterium</taxon>
    </lineage>
</organism>
<dbReference type="PANTHER" id="PTHR32063">
    <property type="match status" value="1"/>
</dbReference>
<dbReference type="InterPro" id="IPR004763">
    <property type="entry name" value="CusA-like"/>
</dbReference>
<dbReference type="Gene3D" id="3.30.70.1440">
    <property type="entry name" value="Multidrug efflux transporter AcrB pore domain"/>
    <property type="match status" value="1"/>
</dbReference>
<name>A0ABQ1UBM3_9FLAO</name>
<feature type="transmembrane region" description="Helical" evidence="10">
    <location>
        <begin position="553"/>
        <end position="574"/>
    </location>
</feature>